<accession>A0A6V7HFT7</accession>
<evidence type="ECO:0000313" key="3">
    <source>
        <dbReference type="EMBL" id="CAD1479172.1"/>
    </source>
</evidence>
<dbReference type="EMBL" id="CAJDYZ010011253">
    <property type="protein sequence ID" value="CAD1479172.1"/>
    <property type="molecule type" value="Genomic_DNA"/>
</dbReference>
<evidence type="ECO:0000313" key="4">
    <source>
        <dbReference type="Proteomes" id="UP000752696"/>
    </source>
</evidence>
<keyword evidence="4" id="KW-1185">Reference proteome</keyword>
<evidence type="ECO:0000256" key="2">
    <source>
        <dbReference type="SAM" id="Phobius"/>
    </source>
</evidence>
<feature type="transmembrane region" description="Helical" evidence="2">
    <location>
        <begin position="52"/>
        <end position="68"/>
    </location>
</feature>
<proteinExistence type="predicted"/>
<protein>
    <submittedName>
        <fullName evidence="3">Uncharacterized protein</fullName>
    </submittedName>
</protein>
<organism evidence="3 4">
    <name type="scientific">Heterotrigona itama</name>
    <dbReference type="NCBI Taxonomy" id="395501"/>
    <lineage>
        <taxon>Eukaryota</taxon>
        <taxon>Metazoa</taxon>
        <taxon>Ecdysozoa</taxon>
        <taxon>Arthropoda</taxon>
        <taxon>Hexapoda</taxon>
        <taxon>Insecta</taxon>
        <taxon>Pterygota</taxon>
        <taxon>Neoptera</taxon>
        <taxon>Endopterygota</taxon>
        <taxon>Hymenoptera</taxon>
        <taxon>Apocrita</taxon>
        <taxon>Aculeata</taxon>
        <taxon>Apoidea</taxon>
        <taxon>Anthophila</taxon>
        <taxon>Apidae</taxon>
        <taxon>Heterotrigona</taxon>
    </lineage>
</organism>
<reference evidence="3" key="1">
    <citation type="submission" date="2020-07" db="EMBL/GenBank/DDBJ databases">
        <authorList>
            <person name="Nazaruddin N."/>
        </authorList>
    </citation>
    <scope>NUCLEOTIDE SEQUENCE</scope>
</reference>
<evidence type="ECO:0000256" key="1">
    <source>
        <dbReference type="SAM" id="MobiDB-lite"/>
    </source>
</evidence>
<feature type="non-terminal residue" evidence="3">
    <location>
        <position position="69"/>
    </location>
</feature>
<keyword evidence="2" id="KW-0472">Membrane</keyword>
<comment type="caution">
    <text evidence="3">The sequence shown here is derived from an EMBL/GenBank/DDBJ whole genome shotgun (WGS) entry which is preliminary data.</text>
</comment>
<sequence length="69" mass="8034">LRLERLEPRCKFQRASRPKKRRGPANCHRRGLQQMASHPLNGKFILSMGNHSCYYFVTMLAFLVFVAVV</sequence>
<dbReference type="Proteomes" id="UP000752696">
    <property type="component" value="Unassembled WGS sequence"/>
</dbReference>
<keyword evidence="2" id="KW-1133">Transmembrane helix</keyword>
<dbReference type="AlphaFoldDB" id="A0A6V7HFT7"/>
<feature type="region of interest" description="Disordered" evidence="1">
    <location>
        <begin position="12"/>
        <end position="32"/>
    </location>
</feature>
<feature type="non-terminal residue" evidence="3">
    <location>
        <position position="1"/>
    </location>
</feature>
<feature type="compositionally biased region" description="Basic residues" evidence="1">
    <location>
        <begin position="12"/>
        <end position="31"/>
    </location>
</feature>
<gene>
    <name evidence="3" type="ORF">MHI_LOCUS844687</name>
</gene>
<name>A0A6V7HFT7_9HYME</name>
<keyword evidence="2" id="KW-0812">Transmembrane</keyword>